<proteinExistence type="predicted"/>
<keyword evidence="3" id="KW-1185">Reference proteome</keyword>
<feature type="domain" description="GIY-YIG catalytic" evidence="1">
    <location>
        <begin position="30"/>
        <end position="177"/>
    </location>
</feature>
<dbReference type="Pfam" id="PF20815">
    <property type="entry name" value="GIY_YIG_2"/>
    <property type="match status" value="1"/>
</dbReference>
<sequence length="193" mass="22391">MQIRIGQVRKFGKVGCLDAYKWSNLPTSPGVYWWYFPRIALDHFRIAEFCDVTKLRLRTAPDGKVCLYHGLAKSIAQRVEWHAAQKLTLSCLQTGFLSTFRFTLLALNDFDYSEGAEKIDKYFDALSVSWRSTTTREDAESIECNELHGEYHYPLNIQGNKRPELLAFTRHLKAMRSAYKKRYISSSDHHCAK</sequence>
<dbReference type="Proteomes" id="UP000280188">
    <property type="component" value="Chromosome"/>
</dbReference>
<accession>A0A2Z6III4</accession>
<dbReference type="AlphaFoldDB" id="A0A2Z6III4"/>
<evidence type="ECO:0000259" key="1">
    <source>
        <dbReference type="Pfam" id="PF20815"/>
    </source>
</evidence>
<protein>
    <recommendedName>
        <fullName evidence="1">GIY-YIG catalytic domain-containing protein</fullName>
    </recommendedName>
</protein>
<reference evidence="2 3" key="1">
    <citation type="journal article" date="2018" name="Microbiol. Resour. Announc.">
        <title>Complete Genome Sequence of Acidithiobacillus ferridurans JCM 18981.</title>
        <authorList>
            <person name="Miyauchi T."/>
            <person name="Kouzuma A."/>
            <person name="Abe T."/>
            <person name="Watanabe K."/>
        </authorList>
    </citation>
    <scope>NUCLEOTIDE SEQUENCE [LARGE SCALE GENOMIC DNA]</scope>
    <source>
        <strain evidence="3">ATCC 33020 / DSM 29468 / JCM 18981 / 11Fe</strain>
    </source>
</reference>
<dbReference type="RefSeq" id="WP_126604938.1">
    <property type="nucleotide sequence ID" value="NZ_AP018795.1"/>
</dbReference>
<organism evidence="2 3">
    <name type="scientific">Acidithiobacillus ferridurans</name>
    <dbReference type="NCBI Taxonomy" id="1232575"/>
    <lineage>
        <taxon>Bacteria</taxon>
        <taxon>Pseudomonadati</taxon>
        <taxon>Pseudomonadota</taxon>
        <taxon>Acidithiobacillia</taxon>
        <taxon>Acidithiobacillales</taxon>
        <taxon>Acidithiobacillaceae</taxon>
        <taxon>Acidithiobacillus</taxon>
    </lineage>
</organism>
<gene>
    <name evidence="2" type="ORF">AFERRID_17380</name>
</gene>
<dbReference type="EMBL" id="AP018795">
    <property type="protein sequence ID" value="BBF65520.1"/>
    <property type="molecule type" value="Genomic_DNA"/>
</dbReference>
<evidence type="ECO:0000313" key="2">
    <source>
        <dbReference type="EMBL" id="BBF65520.1"/>
    </source>
</evidence>
<name>A0A2Z6III4_ACIFI</name>
<dbReference type="KEGG" id="afj:AFERRID_17380"/>
<dbReference type="InterPro" id="IPR049311">
    <property type="entry name" value="GIY_YIG_cat"/>
</dbReference>
<evidence type="ECO:0000313" key="3">
    <source>
        <dbReference type="Proteomes" id="UP000280188"/>
    </source>
</evidence>